<dbReference type="RefSeq" id="WP_190041421.1">
    <property type="nucleotide sequence ID" value="NZ_BNBE01000001.1"/>
</dbReference>
<keyword evidence="3" id="KW-0805">Transcription regulation</keyword>
<dbReference type="SMART" id="SM00345">
    <property type="entry name" value="HTH_GNTR"/>
    <property type="match status" value="1"/>
</dbReference>
<dbReference type="PANTHER" id="PTHR46577">
    <property type="entry name" value="HTH-TYPE TRANSCRIPTIONAL REGULATORY PROTEIN GABR"/>
    <property type="match status" value="1"/>
</dbReference>
<dbReference type="PROSITE" id="PS50949">
    <property type="entry name" value="HTH_GNTR"/>
    <property type="match status" value="1"/>
</dbReference>
<dbReference type="GO" id="GO:0003700">
    <property type="term" value="F:DNA-binding transcription factor activity"/>
    <property type="evidence" value="ECO:0007669"/>
    <property type="project" value="InterPro"/>
</dbReference>
<reference evidence="7" key="2">
    <citation type="submission" date="2020-09" db="EMBL/GenBank/DDBJ databases">
        <authorList>
            <person name="Sun Q."/>
            <person name="Ohkuma M."/>
        </authorList>
    </citation>
    <scope>NUCLEOTIDE SEQUENCE</scope>
    <source>
        <strain evidence="7">JCM 4122</strain>
    </source>
</reference>
<dbReference type="Pfam" id="PF00392">
    <property type="entry name" value="GntR"/>
    <property type="match status" value="1"/>
</dbReference>
<dbReference type="CDD" id="cd00609">
    <property type="entry name" value="AAT_like"/>
    <property type="match status" value="1"/>
</dbReference>
<dbReference type="InterPro" id="IPR051446">
    <property type="entry name" value="HTH_trans_reg/aminotransferase"/>
</dbReference>
<evidence type="ECO:0000256" key="4">
    <source>
        <dbReference type="ARBA" id="ARBA00023125"/>
    </source>
</evidence>
<sequence length="470" mass="51284">MAWDLSVQVDRESSVPLTAQLRGAIRAHVEDRVLHPGARLPSSRRLALDLGISRRVVVEAYEQLIAGGYLEAVRGSGTRVARTLPEGDGGACLLEERRDTGARWDLRVGNANLSNFPREEWLHCYGKAVRDVGREGLDYPPVAGVPELRNELAGYLGRVRSVRTEPARTMVTAGFAQGLALLSQALQRLGVHRIAVEAPGHNGQRLFVQETGMVPVPVPVDEEGLDVEELYRTGVRAVLVTPAHQFPTGVVLSPERRRRLVDWARERDGWIVEDDYDGEFWFDHRDRPAALQEGDPDRVVYAGTTSKVLVPGLRLGWLALPPGLYPLVERARSRQDLGSDALTQLAFAELVRSGLLDRHLRRVRARYRSRREALAGAVRRSLPDARLVGCAAGLHSFALLPPGTDEAAVVEGARRRSVLVRGGGEFRFGGPPGPLGGPALLLGYGSLPLGGIDDAVAAVGAAYEESRRRT</sequence>
<dbReference type="Gene3D" id="3.40.640.10">
    <property type="entry name" value="Type I PLP-dependent aspartate aminotransferase-like (Major domain)"/>
    <property type="match status" value="1"/>
</dbReference>
<feature type="domain" description="HTH gntR-type" evidence="6">
    <location>
        <begin position="15"/>
        <end position="83"/>
    </location>
</feature>
<evidence type="ECO:0000313" key="8">
    <source>
        <dbReference type="Proteomes" id="UP000632849"/>
    </source>
</evidence>
<reference evidence="7" key="1">
    <citation type="journal article" date="2014" name="Int. J. Syst. Evol. Microbiol.">
        <title>Complete genome sequence of Corynebacterium casei LMG S-19264T (=DSM 44701T), isolated from a smear-ripened cheese.</title>
        <authorList>
            <consortium name="US DOE Joint Genome Institute (JGI-PGF)"/>
            <person name="Walter F."/>
            <person name="Albersmeier A."/>
            <person name="Kalinowski J."/>
            <person name="Ruckert C."/>
        </authorList>
    </citation>
    <scope>NUCLEOTIDE SEQUENCE</scope>
    <source>
        <strain evidence="7">JCM 4122</strain>
    </source>
</reference>
<dbReference type="GO" id="GO:0003677">
    <property type="term" value="F:DNA binding"/>
    <property type="evidence" value="ECO:0007669"/>
    <property type="project" value="UniProtKB-KW"/>
</dbReference>
<evidence type="ECO:0000256" key="2">
    <source>
        <dbReference type="ARBA" id="ARBA00022898"/>
    </source>
</evidence>
<comment type="caution">
    <text evidence="7">The sequence shown here is derived from an EMBL/GenBank/DDBJ whole genome shotgun (WGS) entry which is preliminary data.</text>
</comment>
<evidence type="ECO:0000313" key="7">
    <source>
        <dbReference type="EMBL" id="GHF92568.1"/>
    </source>
</evidence>
<dbReference type="InterPro" id="IPR015424">
    <property type="entry name" value="PyrdxlP-dep_Trfase"/>
</dbReference>
<evidence type="ECO:0000256" key="1">
    <source>
        <dbReference type="ARBA" id="ARBA00005384"/>
    </source>
</evidence>
<dbReference type="AlphaFoldDB" id="A0A919BHU5"/>
<dbReference type="InterPro" id="IPR036388">
    <property type="entry name" value="WH-like_DNA-bd_sf"/>
</dbReference>
<dbReference type="CDD" id="cd07377">
    <property type="entry name" value="WHTH_GntR"/>
    <property type="match status" value="1"/>
</dbReference>
<evidence type="ECO:0000256" key="5">
    <source>
        <dbReference type="ARBA" id="ARBA00023163"/>
    </source>
</evidence>
<dbReference type="Gene3D" id="1.10.10.10">
    <property type="entry name" value="Winged helix-like DNA-binding domain superfamily/Winged helix DNA-binding domain"/>
    <property type="match status" value="1"/>
</dbReference>
<dbReference type="InterPro" id="IPR004839">
    <property type="entry name" value="Aminotransferase_I/II_large"/>
</dbReference>
<proteinExistence type="inferred from homology"/>
<dbReference type="Proteomes" id="UP000632849">
    <property type="component" value="Unassembled WGS sequence"/>
</dbReference>
<keyword evidence="8" id="KW-1185">Reference proteome</keyword>
<evidence type="ECO:0000256" key="3">
    <source>
        <dbReference type="ARBA" id="ARBA00023015"/>
    </source>
</evidence>
<organism evidence="7 8">
    <name type="scientific">Streptomyces filamentosus</name>
    <name type="common">Streptomyces roseosporus</name>
    <dbReference type="NCBI Taxonomy" id="67294"/>
    <lineage>
        <taxon>Bacteria</taxon>
        <taxon>Bacillati</taxon>
        <taxon>Actinomycetota</taxon>
        <taxon>Actinomycetes</taxon>
        <taxon>Kitasatosporales</taxon>
        <taxon>Streptomycetaceae</taxon>
        <taxon>Streptomyces</taxon>
    </lineage>
</organism>
<dbReference type="SUPFAM" id="SSF46785">
    <property type="entry name" value="Winged helix' DNA-binding domain"/>
    <property type="match status" value="1"/>
</dbReference>
<protein>
    <submittedName>
        <fullName evidence="7">GntR family transcriptional regulator</fullName>
    </submittedName>
</protein>
<gene>
    <name evidence="7" type="ORF">GCM10017667_22730</name>
</gene>
<comment type="similarity">
    <text evidence="1">In the C-terminal section; belongs to the class-I pyridoxal-phosphate-dependent aminotransferase family.</text>
</comment>
<dbReference type="InterPro" id="IPR036390">
    <property type="entry name" value="WH_DNA-bd_sf"/>
</dbReference>
<accession>A0A919BHU5</accession>
<dbReference type="SUPFAM" id="SSF53383">
    <property type="entry name" value="PLP-dependent transferases"/>
    <property type="match status" value="1"/>
</dbReference>
<name>A0A919BHU5_STRFL</name>
<keyword evidence="4" id="KW-0238">DNA-binding</keyword>
<dbReference type="InterPro" id="IPR000524">
    <property type="entry name" value="Tscrpt_reg_HTH_GntR"/>
</dbReference>
<dbReference type="PANTHER" id="PTHR46577:SF1">
    <property type="entry name" value="HTH-TYPE TRANSCRIPTIONAL REGULATORY PROTEIN GABR"/>
    <property type="match status" value="1"/>
</dbReference>
<dbReference type="GO" id="GO:0030170">
    <property type="term" value="F:pyridoxal phosphate binding"/>
    <property type="evidence" value="ECO:0007669"/>
    <property type="project" value="InterPro"/>
</dbReference>
<dbReference type="Pfam" id="PF00155">
    <property type="entry name" value="Aminotran_1_2"/>
    <property type="match status" value="1"/>
</dbReference>
<evidence type="ECO:0000259" key="6">
    <source>
        <dbReference type="PROSITE" id="PS50949"/>
    </source>
</evidence>
<keyword evidence="2" id="KW-0663">Pyridoxal phosphate</keyword>
<keyword evidence="5" id="KW-0804">Transcription</keyword>
<dbReference type="InterPro" id="IPR015421">
    <property type="entry name" value="PyrdxlP-dep_Trfase_major"/>
</dbReference>
<dbReference type="EMBL" id="BNBE01000001">
    <property type="protein sequence ID" value="GHF92568.1"/>
    <property type="molecule type" value="Genomic_DNA"/>
</dbReference>